<dbReference type="OrthoDB" id="3248304at2759"/>
<dbReference type="PROSITE" id="PS50837">
    <property type="entry name" value="NACHT"/>
    <property type="match status" value="1"/>
</dbReference>
<keyword evidence="4" id="KW-1185">Reference proteome</keyword>
<dbReference type="SUPFAM" id="SSF52540">
    <property type="entry name" value="P-loop containing nucleoside triphosphate hydrolases"/>
    <property type="match status" value="1"/>
</dbReference>
<dbReference type="PANTHER" id="PTHR10039:SF14">
    <property type="entry name" value="NACHT DOMAIN-CONTAINING PROTEIN"/>
    <property type="match status" value="1"/>
</dbReference>
<keyword evidence="1" id="KW-0677">Repeat</keyword>
<dbReference type="Gene3D" id="3.40.50.300">
    <property type="entry name" value="P-loop containing nucleotide triphosphate hydrolases"/>
    <property type="match status" value="1"/>
</dbReference>
<dbReference type="InterPro" id="IPR003593">
    <property type="entry name" value="AAA+_ATPase"/>
</dbReference>
<reference evidence="3 4" key="1">
    <citation type="journal article" date="2016" name="Mol. Biol. Evol.">
        <title>Comparative Genomics of Early-Diverging Mushroom-Forming Fungi Provides Insights into the Origins of Lignocellulose Decay Capabilities.</title>
        <authorList>
            <person name="Nagy L.G."/>
            <person name="Riley R."/>
            <person name="Tritt A."/>
            <person name="Adam C."/>
            <person name="Daum C."/>
            <person name="Floudas D."/>
            <person name="Sun H."/>
            <person name="Yadav J.S."/>
            <person name="Pangilinan J."/>
            <person name="Larsson K.H."/>
            <person name="Matsuura K."/>
            <person name="Barry K."/>
            <person name="Labutti K."/>
            <person name="Kuo R."/>
            <person name="Ohm R.A."/>
            <person name="Bhattacharya S.S."/>
            <person name="Shirouzu T."/>
            <person name="Yoshinaga Y."/>
            <person name="Martin F.M."/>
            <person name="Grigoriev I.V."/>
            <person name="Hibbett D.S."/>
        </authorList>
    </citation>
    <scope>NUCLEOTIDE SEQUENCE [LARGE SCALE GENOMIC DNA]</scope>
    <source>
        <strain evidence="3 4">TUFC12733</strain>
    </source>
</reference>
<accession>A0A167IV64</accession>
<proteinExistence type="predicted"/>
<dbReference type="PANTHER" id="PTHR10039">
    <property type="entry name" value="AMELOGENIN"/>
    <property type="match status" value="1"/>
</dbReference>
<dbReference type="InterPro" id="IPR027417">
    <property type="entry name" value="P-loop_NTPase"/>
</dbReference>
<feature type="domain" description="NACHT" evidence="2">
    <location>
        <begin position="56"/>
        <end position="206"/>
    </location>
</feature>
<name>A0A167IV64_CALVF</name>
<organism evidence="3 4">
    <name type="scientific">Calocera viscosa (strain TUFC12733)</name>
    <dbReference type="NCBI Taxonomy" id="1330018"/>
    <lineage>
        <taxon>Eukaryota</taxon>
        <taxon>Fungi</taxon>
        <taxon>Dikarya</taxon>
        <taxon>Basidiomycota</taxon>
        <taxon>Agaricomycotina</taxon>
        <taxon>Dacrymycetes</taxon>
        <taxon>Dacrymycetales</taxon>
        <taxon>Dacrymycetaceae</taxon>
        <taxon>Calocera</taxon>
    </lineage>
</organism>
<gene>
    <name evidence="3" type="ORF">CALVIDRAFT_486704</name>
</gene>
<dbReference type="EMBL" id="KV417305">
    <property type="protein sequence ID" value="KZO92993.1"/>
    <property type="molecule type" value="Genomic_DNA"/>
</dbReference>
<dbReference type="InterPro" id="IPR056884">
    <property type="entry name" value="NPHP3-like_N"/>
</dbReference>
<evidence type="ECO:0000313" key="3">
    <source>
        <dbReference type="EMBL" id="KZO92993.1"/>
    </source>
</evidence>
<dbReference type="InterPro" id="IPR007111">
    <property type="entry name" value="NACHT_NTPase"/>
</dbReference>
<feature type="non-terminal residue" evidence="3">
    <location>
        <position position="206"/>
    </location>
</feature>
<dbReference type="Pfam" id="PF24883">
    <property type="entry name" value="NPHP3_N"/>
    <property type="match status" value="1"/>
</dbReference>
<protein>
    <recommendedName>
        <fullName evidence="2">NACHT domain-containing protein</fullName>
    </recommendedName>
</protein>
<evidence type="ECO:0000313" key="4">
    <source>
        <dbReference type="Proteomes" id="UP000076738"/>
    </source>
</evidence>
<sequence>MGLTGITTESADVLKELPYASHARYELGRRCLAHTREALLEDIIDWINGSAPNAPRMYFLHGPAGTGKSTIAHSIARHFDECKRLGSAFMISSAYRHRISDILPTIARDLADLDPRINSALCREIRGRRSDRSISDLSEQLNLYILKPCNDLNFAGPIVIVLDGVDELGSPKDRQAFLSVLKANANDLPDKFRILVTGRPEVDLME</sequence>
<dbReference type="Proteomes" id="UP000076738">
    <property type="component" value="Unassembled WGS sequence"/>
</dbReference>
<dbReference type="SMART" id="SM00382">
    <property type="entry name" value="AAA"/>
    <property type="match status" value="1"/>
</dbReference>
<evidence type="ECO:0000256" key="1">
    <source>
        <dbReference type="ARBA" id="ARBA00022737"/>
    </source>
</evidence>
<dbReference type="AlphaFoldDB" id="A0A167IV64"/>
<evidence type="ECO:0000259" key="2">
    <source>
        <dbReference type="PROSITE" id="PS50837"/>
    </source>
</evidence>